<evidence type="ECO:0000259" key="1">
    <source>
        <dbReference type="Pfam" id="PF25431"/>
    </source>
</evidence>
<dbReference type="InterPro" id="IPR057456">
    <property type="entry name" value="Znf_C17orf113"/>
</dbReference>
<feature type="domain" description="C17orf113 probable zinc finger" evidence="1">
    <location>
        <begin position="61"/>
        <end position="106"/>
    </location>
</feature>
<dbReference type="PANTHER" id="PTHR46880:SF5">
    <property type="entry name" value="DUF4371 DOMAIN-CONTAINING PROTEIN"/>
    <property type="match status" value="1"/>
</dbReference>
<name>A0ABQ9EEL7_TEGGR</name>
<reference evidence="2 3" key="1">
    <citation type="submission" date="2022-12" db="EMBL/GenBank/DDBJ databases">
        <title>Chromosome-level genome of Tegillarca granosa.</title>
        <authorList>
            <person name="Kim J."/>
        </authorList>
    </citation>
    <scope>NUCLEOTIDE SEQUENCE [LARGE SCALE GENOMIC DNA]</scope>
    <source>
        <strain evidence="2">Teg-2019</strain>
        <tissue evidence="2">Adductor muscle</tissue>
    </source>
</reference>
<evidence type="ECO:0000313" key="2">
    <source>
        <dbReference type="EMBL" id="KAJ8303742.1"/>
    </source>
</evidence>
<organism evidence="2 3">
    <name type="scientific">Tegillarca granosa</name>
    <name type="common">Malaysian cockle</name>
    <name type="synonym">Anadara granosa</name>
    <dbReference type="NCBI Taxonomy" id="220873"/>
    <lineage>
        <taxon>Eukaryota</taxon>
        <taxon>Metazoa</taxon>
        <taxon>Spiralia</taxon>
        <taxon>Lophotrochozoa</taxon>
        <taxon>Mollusca</taxon>
        <taxon>Bivalvia</taxon>
        <taxon>Autobranchia</taxon>
        <taxon>Pteriomorphia</taxon>
        <taxon>Arcoida</taxon>
        <taxon>Arcoidea</taxon>
        <taxon>Arcidae</taxon>
        <taxon>Tegillarca</taxon>
    </lineage>
</organism>
<keyword evidence="3" id="KW-1185">Reference proteome</keyword>
<dbReference type="PANTHER" id="PTHR46880">
    <property type="entry name" value="RAS-ASSOCIATING DOMAIN-CONTAINING PROTEIN"/>
    <property type="match status" value="1"/>
</dbReference>
<dbReference type="InterPro" id="IPR012337">
    <property type="entry name" value="RNaseH-like_sf"/>
</dbReference>
<protein>
    <recommendedName>
        <fullName evidence="1">C17orf113 probable zinc finger domain-containing protein</fullName>
    </recommendedName>
</protein>
<sequence>MGKRKIDSSINNCKIIPKLTSFGITTSTTIEFKVETLNDDKENSHVAQKGKFLESWKFNRSWLTYDSEKHRMFCNICIRAQVVNVFTTWCSMMKREAVTKHENRKGDHSHKRAIEIFECSNSMIESRKRAMLKSKSTVIGALRNVYFAAINNLAYVTVPDLNDLCIQQGASQLKDLKVEQHTSFSHIQSVQDFQLSIAQVLQDELLSKVRESGIYSVMIDESSDISVHQNMVVYIRYLVGELGRVEPKTSFSSIRQLSLANADCIVAELLKALGSKGLQFKDMVGISTDGASVMIGCKAGVVTQLKLALSCGGAADRVPYLVQFQEVLNSIYKYFHNSPKNQAKLEAIQAVLNSYATKFKEVFHTRWLSFEGSVHAIVVYYPALLSVFMEEKSAAKLSSFGFNTPTKTKESGEDSKVSKTPKIEIRSYKETWKFNRPW</sequence>
<dbReference type="EMBL" id="JARBDR010000908">
    <property type="protein sequence ID" value="KAJ8303742.1"/>
    <property type="molecule type" value="Genomic_DNA"/>
</dbReference>
<dbReference type="SUPFAM" id="SSF53098">
    <property type="entry name" value="Ribonuclease H-like"/>
    <property type="match status" value="1"/>
</dbReference>
<proteinExistence type="predicted"/>
<gene>
    <name evidence="2" type="ORF">KUTeg_018665</name>
</gene>
<evidence type="ECO:0000313" key="3">
    <source>
        <dbReference type="Proteomes" id="UP001217089"/>
    </source>
</evidence>
<accession>A0ABQ9EEL7</accession>
<comment type="caution">
    <text evidence="2">The sequence shown here is derived from an EMBL/GenBank/DDBJ whole genome shotgun (WGS) entry which is preliminary data.</text>
</comment>
<dbReference type="Proteomes" id="UP001217089">
    <property type="component" value="Unassembled WGS sequence"/>
</dbReference>
<dbReference type="Pfam" id="PF25431">
    <property type="entry name" value="zf-C17orf113"/>
    <property type="match status" value="1"/>
</dbReference>